<dbReference type="Gene3D" id="3.40.30.10">
    <property type="entry name" value="Glutaredoxin"/>
    <property type="match status" value="1"/>
</dbReference>
<evidence type="ECO:0000256" key="4">
    <source>
        <dbReference type="ARBA" id="ARBA00023284"/>
    </source>
</evidence>
<dbReference type="SUPFAM" id="SSF52833">
    <property type="entry name" value="Thioredoxin-like"/>
    <property type="match status" value="1"/>
</dbReference>
<evidence type="ECO:0000256" key="5">
    <source>
        <dbReference type="SAM" id="MobiDB-lite"/>
    </source>
</evidence>
<accession>A0AAT9FIX7</accession>
<dbReference type="PANTHER" id="PTHR45663">
    <property type="entry name" value="GEO12009P1"/>
    <property type="match status" value="1"/>
</dbReference>
<sequence length="198" mass="21589">MKGCSATRMLARPISNVIFGGLLLVGVTSCDKVSEITDKAKNLFDDSVQKAESAGSAEVIVVGEDEGKSIIADESRLVLVEFYSDTCGPCRQVAPVLERLAKVNSEKVKILKVDVDSERNWAAKEQIRGIPAFQFYQNGAKVNQFTGAPPEQELQRRIDQYATTANAEGSTENKPAKPPEPKIKPMPKEWLPPGVTRG</sequence>
<name>A0AAT9FIX7_9BACT</name>
<evidence type="ECO:0000256" key="1">
    <source>
        <dbReference type="ARBA" id="ARBA00022448"/>
    </source>
</evidence>
<feature type="compositionally biased region" description="Polar residues" evidence="5">
    <location>
        <begin position="161"/>
        <end position="173"/>
    </location>
</feature>
<feature type="compositionally biased region" description="Basic and acidic residues" evidence="5">
    <location>
        <begin position="174"/>
        <end position="187"/>
    </location>
</feature>
<dbReference type="PROSITE" id="PS51352">
    <property type="entry name" value="THIOREDOXIN_2"/>
    <property type="match status" value="1"/>
</dbReference>
<reference evidence="7" key="1">
    <citation type="submission" date="2024-07" db="EMBL/GenBank/DDBJ databases">
        <title>Complete genome sequence of Verrucomicrobiaceae bacterium NT6N.</title>
        <authorList>
            <person name="Huang C."/>
            <person name="Takami H."/>
            <person name="Hamasaki K."/>
        </authorList>
    </citation>
    <scope>NUCLEOTIDE SEQUENCE</scope>
    <source>
        <strain evidence="7">NT6N</strain>
    </source>
</reference>
<keyword evidence="1" id="KW-0813">Transport</keyword>
<dbReference type="EMBL" id="AP026866">
    <property type="protein sequence ID" value="BDS06021.1"/>
    <property type="molecule type" value="Genomic_DNA"/>
</dbReference>
<protein>
    <recommendedName>
        <fullName evidence="6">Thioredoxin domain-containing protein</fullName>
    </recommendedName>
</protein>
<dbReference type="CDD" id="cd02947">
    <property type="entry name" value="TRX_family"/>
    <property type="match status" value="1"/>
</dbReference>
<feature type="domain" description="Thioredoxin" evidence="6">
    <location>
        <begin position="48"/>
        <end position="163"/>
    </location>
</feature>
<dbReference type="GO" id="GO:0005737">
    <property type="term" value="C:cytoplasm"/>
    <property type="evidence" value="ECO:0007669"/>
    <property type="project" value="TreeGrafter"/>
</dbReference>
<evidence type="ECO:0000256" key="2">
    <source>
        <dbReference type="ARBA" id="ARBA00022982"/>
    </source>
</evidence>
<dbReference type="InterPro" id="IPR017937">
    <property type="entry name" value="Thioredoxin_CS"/>
</dbReference>
<dbReference type="Pfam" id="PF00085">
    <property type="entry name" value="Thioredoxin"/>
    <property type="match status" value="1"/>
</dbReference>
<feature type="region of interest" description="Disordered" evidence="5">
    <location>
        <begin position="159"/>
        <end position="198"/>
    </location>
</feature>
<organism evidence="7">
    <name type="scientific">Oceaniferula spumae</name>
    <dbReference type="NCBI Taxonomy" id="2979115"/>
    <lineage>
        <taxon>Bacteria</taxon>
        <taxon>Pseudomonadati</taxon>
        <taxon>Verrucomicrobiota</taxon>
        <taxon>Verrucomicrobiia</taxon>
        <taxon>Verrucomicrobiales</taxon>
        <taxon>Verrucomicrobiaceae</taxon>
        <taxon>Oceaniferula</taxon>
    </lineage>
</organism>
<gene>
    <name evidence="7" type="ORF">NT6N_10610</name>
</gene>
<dbReference type="PANTHER" id="PTHR45663:SF11">
    <property type="entry name" value="GEO12009P1"/>
    <property type="match status" value="1"/>
</dbReference>
<dbReference type="PROSITE" id="PS51257">
    <property type="entry name" value="PROKAR_LIPOPROTEIN"/>
    <property type="match status" value="1"/>
</dbReference>
<keyword evidence="2" id="KW-0249">Electron transport</keyword>
<evidence type="ECO:0000256" key="3">
    <source>
        <dbReference type="ARBA" id="ARBA00023157"/>
    </source>
</evidence>
<evidence type="ECO:0000313" key="7">
    <source>
        <dbReference type="EMBL" id="BDS06021.1"/>
    </source>
</evidence>
<dbReference type="InterPro" id="IPR036249">
    <property type="entry name" value="Thioredoxin-like_sf"/>
</dbReference>
<keyword evidence="3" id="KW-1015">Disulfide bond</keyword>
<dbReference type="GO" id="GO:0015035">
    <property type="term" value="F:protein-disulfide reductase activity"/>
    <property type="evidence" value="ECO:0007669"/>
    <property type="project" value="TreeGrafter"/>
</dbReference>
<dbReference type="InterPro" id="IPR013766">
    <property type="entry name" value="Thioredoxin_domain"/>
</dbReference>
<keyword evidence="4" id="KW-0676">Redox-active center</keyword>
<dbReference type="PROSITE" id="PS00194">
    <property type="entry name" value="THIOREDOXIN_1"/>
    <property type="match status" value="1"/>
</dbReference>
<proteinExistence type="predicted"/>
<dbReference type="KEGG" id="osu:NT6N_10610"/>
<evidence type="ECO:0000259" key="6">
    <source>
        <dbReference type="PROSITE" id="PS51352"/>
    </source>
</evidence>
<dbReference type="AlphaFoldDB" id="A0AAT9FIX7"/>